<reference evidence="2 3" key="1">
    <citation type="submission" date="2022-10" db="EMBL/GenBank/DDBJ databases">
        <title>Aestuariibacter sp. AA17 isolated from Montipora capitata coral fragment.</title>
        <authorList>
            <person name="Emsley S.A."/>
            <person name="Pfannmuller K.M."/>
            <person name="Loughran R.M."/>
            <person name="Shlafstein M."/>
            <person name="Papke E."/>
            <person name="Saw J.H."/>
            <person name="Ushijima B."/>
            <person name="Videau P."/>
        </authorList>
    </citation>
    <scope>NUCLEOTIDE SEQUENCE [LARGE SCALE GENOMIC DNA]</scope>
    <source>
        <strain evidence="2 3">AA17</strain>
    </source>
</reference>
<proteinExistence type="predicted"/>
<feature type="domain" description="MaoC-like" evidence="1">
    <location>
        <begin position="9"/>
        <end position="112"/>
    </location>
</feature>
<dbReference type="InterPro" id="IPR002539">
    <property type="entry name" value="MaoC-like_dom"/>
</dbReference>
<dbReference type="PANTHER" id="PTHR42993">
    <property type="entry name" value="MAOC-LIKE DEHYDRATASE DOMAIN-CONTAINING PROTEIN"/>
    <property type="match status" value="1"/>
</dbReference>
<dbReference type="InterPro" id="IPR029069">
    <property type="entry name" value="HotDog_dom_sf"/>
</dbReference>
<dbReference type="InterPro" id="IPR039375">
    <property type="entry name" value="NodN-like"/>
</dbReference>
<organism evidence="2 3">
    <name type="scientific">Fluctibacter corallii</name>
    <dbReference type="NCBI Taxonomy" id="2984329"/>
    <lineage>
        <taxon>Bacteria</taxon>
        <taxon>Pseudomonadati</taxon>
        <taxon>Pseudomonadota</taxon>
        <taxon>Gammaproteobacteria</taxon>
        <taxon>Alteromonadales</taxon>
        <taxon>Alteromonadaceae</taxon>
        <taxon>Fluctibacter</taxon>
    </lineage>
</organism>
<dbReference type="EMBL" id="JAOWKX010000002">
    <property type="protein sequence ID" value="MCV2883796.1"/>
    <property type="molecule type" value="Genomic_DNA"/>
</dbReference>
<dbReference type="Proteomes" id="UP001652504">
    <property type="component" value="Unassembled WGS sequence"/>
</dbReference>
<gene>
    <name evidence="2" type="ORF">OE749_03645</name>
</gene>
<dbReference type="RefSeq" id="WP_263711009.1">
    <property type="nucleotide sequence ID" value="NZ_JAOWKX010000002.1"/>
</dbReference>
<dbReference type="SUPFAM" id="SSF54637">
    <property type="entry name" value="Thioesterase/thiol ester dehydrase-isomerase"/>
    <property type="match status" value="1"/>
</dbReference>
<dbReference type="CDD" id="cd03450">
    <property type="entry name" value="NodN"/>
    <property type="match status" value="1"/>
</dbReference>
<evidence type="ECO:0000259" key="1">
    <source>
        <dbReference type="Pfam" id="PF01575"/>
    </source>
</evidence>
<dbReference type="Gene3D" id="3.10.129.10">
    <property type="entry name" value="Hotdog Thioesterase"/>
    <property type="match status" value="1"/>
</dbReference>
<sequence length="155" mass="17380">MNVNNLSVGDVLPESDWIEITQAQIDQFAEATGDFQWIHTSPERCITHSPFGVTIAHGFLTASLIPSRFYEMVTINGETDMLVNYGIDKIRFLEPVRCGDLIKYQASLSEIIIKPTGKLFAFEIEVRIKDKSSLAMVGTFLSLLVSKRSDHAKNE</sequence>
<evidence type="ECO:0000313" key="3">
    <source>
        <dbReference type="Proteomes" id="UP001652504"/>
    </source>
</evidence>
<protein>
    <submittedName>
        <fullName evidence="2">MaoC family dehydratase</fullName>
    </submittedName>
</protein>
<name>A0ABT3A539_9ALTE</name>
<comment type="caution">
    <text evidence="2">The sequence shown here is derived from an EMBL/GenBank/DDBJ whole genome shotgun (WGS) entry which is preliminary data.</text>
</comment>
<dbReference type="PANTHER" id="PTHR42993:SF1">
    <property type="entry name" value="MAOC-LIKE DEHYDRATASE DOMAIN-CONTAINING PROTEIN"/>
    <property type="match status" value="1"/>
</dbReference>
<accession>A0ABT3A539</accession>
<evidence type="ECO:0000313" key="2">
    <source>
        <dbReference type="EMBL" id="MCV2883796.1"/>
    </source>
</evidence>
<dbReference type="Pfam" id="PF01575">
    <property type="entry name" value="MaoC_dehydratas"/>
    <property type="match status" value="1"/>
</dbReference>
<keyword evidence="3" id="KW-1185">Reference proteome</keyword>